<evidence type="ECO:0000256" key="3">
    <source>
        <dbReference type="ARBA" id="ARBA00023004"/>
    </source>
</evidence>
<name>A0A4S1CHR0_9BACT</name>
<evidence type="ECO:0000256" key="2">
    <source>
        <dbReference type="ARBA" id="ARBA00022723"/>
    </source>
</evidence>
<evidence type="ECO:0000256" key="5">
    <source>
        <dbReference type="SAM" id="MobiDB-lite"/>
    </source>
</evidence>
<dbReference type="GO" id="GO:0046872">
    <property type="term" value="F:metal ion binding"/>
    <property type="evidence" value="ECO:0007669"/>
    <property type="project" value="UniProtKB-KW"/>
</dbReference>
<feature type="region of interest" description="Disordered" evidence="5">
    <location>
        <begin position="140"/>
        <end position="165"/>
    </location>
</feature>
<keyword evidence="1 4" id="KW-0349">Heme</keyword>
<keyword evidence="2 4" id="KW-0479">Metal-binding</keyword>
<protein>
    <submittedName>
        <fullName evidence="8">Cytochrome C</fullName>
    </submittedName>
</protein>
<evidence type="ECO:0000313" key="8">
    <source>
        <dbReference type="EMBL" id="TGU72646.1"/>
    </source>
</evidence>
<proteinExistence type="predicted"/>
<feature type="chain" id="PRO_5020828368" evidence="6">
    <location>
        <begin position="26"/>
        <end position="165"/>
    </location>
</feature>
<dbReference type="InterPro" id="IPR009056">
    <property type="entry name" value="Cyt_c-like_dom"/>
</dbReference>
<dbReference type="Proteomes" id="UP000306416">
    <property type="component" value="Unassembled WGS sequence"/>
</dbReference>
<gene>
    <name evidence="8" type="ORF">E4633_10125</name>
</gene>
<accession>A0A4S1CHR0</accession>
<organism evidence="8 9">
    <name type="scientific">Geomonas terrae</name>
    <dbReference type="NCBI Taxonomy" id="2562681"/>
    <lineage>
        <taxon>Bacteria</taxon>
        <taxon>Pseudomonadati</taxon>
        <taxon>Thermodesulfobacteriota</taxon>
        <taxon>Desulfuromonadia</taxon>
        <taxon>Geobacterales</taxon>
        <taxon>Geobacteraceae</taxon>
        <taxon>Geomonas</taxon>
    </lineage>
</organism>
<dbReference type="RefSeq" id="WP_135870121.1">
    <property type="nucleotide sequence ID" value="NZ_SRSC01000002.1"/>
</dbReference>
<evidence type="ECO:0000256" key="6">
    <source>
        <dbReference type="SAM" id="SignalP"/>
    </source>
</evidence>
<dbReference type="EMBL" id="SRSC01000002">
    <property type="protein sequence ID" value="TGU72646.1"/>
    <property type="molecule type" value="Genomic_DNA"/>
</dbReference>
<keyword evidence="3 4" id="KW-0408">Iron</keyword>
<evidence type="ECO:0000256" key="4">
    <source>
        <dbReference type="PROSITE-ProRule" id="PRU00433"/>
    </source>
</evidence>
<sequence>MALLRRTIAGALLVTVAASAQMAWAAGKSTSSSGAIERGRYLVRIGGCNDCHTSGYAMAAGKVAEEHWLTGDRLGWRGPWGTTYPANLRNFMAQMTEKQWLSFARTAETKPPMPWYDLRAMSSEDLRAIYRYVKASGPRGEAAPAYLPPEQEPQGPFILFPQPPK</sequence>
<evidence type="ECO:0000256" key="1">
    <source>
        <dbReference type="ARBA" id="ARBA00022617"/>
    </source>
</evidence>
<feature type="signal peptide" evidence="6">
    <location>
        <begin position="1"/>
        <end position="25"/>
    </location>
</feature>
<dbReference type="Gene3D" id="1.10.760.10">
    <property type="entry name" value="Cytochrome c-like domain"/>
    <property type="match status" value="1"/>
</dbReference>
<feature type="domain" description="Cytochrome c" evidence="7">
    <location>
        <begin position="34"/>
        <end position="137"/>
    </location>
</feature>
<dbReference type="InterPro" id="IPR036909">
    <property type="entry name" value="Cyt_c-like_dom_sf"/>
</dbReference>
<dbReference type="SUPFAM" id="SSF46626">
    <property type="entry name" value="Cytochrome c"/>
    <property type="match status" value="1"/>
</dbReference>
<dbReference type="GO" id="GO:0020037">
    <property type="term" value="F:heme binding"/>
    <property type="evidence" value="ECO:0007669"/>
    <property type="project" value="InterPro"/>
</dbReference>
<dbReference type="GO" id="GO:0009055">
    <property type="term" value="F:electron transfer activity"/>
    <property type="evidence" value="ECO:0007669"/>
    <property type="project" value="InterPro"/>
</dbReference>
<evidence type="ECO:0000313" key="9">
    <source>
        <dbReference type="Proteomes" id="UP000306416"/>
    </source>
</evidence>
<keyword evidence="6" id="KW-0732">Signal</keyword>
<keyword evidence="9" id="KW-1185">Reference proteome</keyword>
<dbReference type="PROSITE" id="PS51007">
    <property type="entry name" value="CYTC"/>
    <property type="match status" value="1"/>
</dbReference>
<dbReference type="AlphaFoldDB" id="A0A4S1CHR0"/>
<reference evidence="8 9" key="1">
    <citation type="submission" date="2019-04" db="EMBL/GenBank/DDBJ databases">
        <title>Geobacter oryzae sp. nov., ferric-reducing bacteria isolated from paddy soil.</title>
        <authorList>
            <person name="Xu Z."/>
            <person name="Masuda Y."/>
            <person name="Itoh H."/>
            <person name="Senoo K."/>
        </authorList>
    </citation>
    <scope>NUCLEOTIDE SEQUENCE [LARGE SCALE GENOMIC DNA]</scope>
    <source>
        <strain evidence="8 9">Red111</strain>
    </source>
</reference>
<comment type="caution">
    <text evidence="8">The sequence shown here is derived from an EMBL/GenBank/DDBJ whole genome shotgun (WGS) entry which is preliminary data.</text>
</comment>
<evidence type="ECO:0000259" key="7">
    <source>
        <dbReference type="PROSITE" id="PS51007"/>
    </source>
</evidence>